<dbReference type="AlphaFoldDB" id="A0AAV5TX53"/>
<proteinExistence type="predicted"/>
<organism evidence="1 2">
    <name type="scientific">Pristionchus entomophagus</name>
    <dbReference type="NCBI Taxonomy" id="358040"/>
    <lineage>
        <taxon>Eukaryota</taxon>
        <taxon>Metazoa</taxon>
        <taxon>Ecdysozoa</taxon>
        <taxon>Nematoda</taxon>
        <taxon>Chromadorea</taxon>
        <taxon>Rhabditida</taxon>
        <taxon>Rhabditina</taxon>
        <taxon>Diplogasteromorpha</taxon>
        <taxon>Diplogasteroidea</taxon>
        <taxon>Neodiplogasteridae</taxon>
        <taxon>Pristionchus</taxon>
    </lineage>
</organism>
<protein>
    <submittedName>
        <fullName evidence="1">Uncharacterized protein</fullName>
    </submittedName>
</protein>
<keyword evidence="2" id="KW-1185">Reference proteome</keyword>
<feature type="non-terminal residue" evidence="1">
    <location>
        <position position="90"/>
    </location>
</feature>
<comment type="caution">
    <text evidence="1">The sequence shown here is derived from an EMBL/GenBank/DDBJ whole genome shotgun (WGS) entry which is preliminary data.</text>
</comment>
<evidence type="ECO:0000313" key="1">
    <source>
        <dbReference type="EMBL" id="GMS98952.1"/>
    </source>
</evidence>
<dbReference type="Proteomes" id="UP001432027">
    <property type="component" value="Unassembled WGS sequence"/>
</dbReference>
<sequence>DNWWIFHDEKRLESTVVGRNLSIVCMRKLCNKCVELGGSGTFRTNEKDAADCVMMTCTDQLWNVKRTGATSFEQYSGEVECSSERATEGR</sequence>
<evidence type="ECO:0000313" key="2">
    <source>
        <dbReference type="Proteomes" id="UP001432027"/>
    </source>
</evidence>
<name>A0AAV5TX53_9BILA</name>
<gene>
    <name evidence="1" type="ORF">PENTCL1PPCAC_21127</name>
</gene>
<dbReference type="EMBL" id="BTSX01000005">
    <property type="protein sequence ID" value="GMS98952.1"/>
    <property type="molecule type" value="Genomic_DNA"/>
</dbReference>
<feature type="non-terminal residue" evidence="1">
    <location>
        <position position="1"/>
    </location>
</feature>
<accession>A0AAV5TX53</accession>
<reference evidence="1" key="1">
    <citation type="submission" date="2023-10" db="EMBL/GenBank/DDBJ databases">
        <title>Genome assembly of Pristionchus species.</title>
        <authorList>
            <person name="Yoshida K."/>
            <person name="Sommer R.J."/>
        </authorList>
    </citation>
    <scope>NUCLEOTIDE SEQUENCE</scope>
    <source>
        <strain evidence="1">RS0144</strain>
    </source>
</reference>